<dbReference type="GO" id="GO:0005524">
    <property type="term" value="F:ATP binding"/>
    <property type="evidence" value="ECO:0007669"/>
    <property type="project" value="UniProtKB-KW"/>
</dbReference>
<evidence type="ECO:0000313" key="8">
    <source>
        <dbReference type="Proteomes" id="UP000005240"/>
    </source>
</evidence>
<dbReference type="PANTHER" id="PTHR23077:SF171">
    <property type="entry name" value="NUCLEAR VALOSIN-CONTAINING PROTEIN-LIKE"/>
    <property type="match status" value="1"/>
</dbReference>
<dbReference type="GO" id="GO:0051228">
    <property type="term" value="P:mitotic spindle disassembly"/>
    <property type="evidence" value="ECO:0007669"/>
    <property type="project" value="TreeGrafter"/>
</dbReference>
<evidence type="ECO:0000256" key="2">
    <source>
        <dbReference type="ARBA" id="ARBA00022741"/>
    </source>
</evidence>
<keyword evidence="2" id="KW-0547">Nucleotide-binding</keyword>
<keyword evidence="8" id="KW-1185">Reference proteome</keyword>
<dbReference type="GO" id="GO:0030970">
    <property type="term" value="P:retrograde protein transport, ER to cytosol"/>
    <property type="evidence" value="ECO:0007669"/>
    <property type="project" value="TreeGrafter"/>
</dbReference>
<dbReference type="GO" id="GO:0097352">
    <property type="term" value="P:autophagosome maturation"/>
    <property type="evidence" value="ECO:0007669"/>
    <property type="project" value="TreeGrafter"/>
</dbReference>
<dbReference type="GO" id="GO:0034098">
    <property type="term" value="C:VCP-NPL4-UFD1 AAA ATPase complex"/>
    <property type="evidence" value="ECO:0007669"/>
    <property type="project" value="TreeGrafter"/>
</dbReference>
<accession>A0A180GP52</accession>
<dbReference type="STRING" id="630390.A0A180GP52"/>
<evidence type="ECO:0000256" key="4">
    <source>
        <dbReference type="SAM" id="MobiDB-lite"/>
    </source>
</evidence>
<evidence type="ECO:0000259" key="5">
    <source>
        <dbReference type="Pfam" id="PF00004"/>
    </source>
</evidence>
<dbReference type="GO" id="GO:0016887">
    <property type="term" value="F:ATP hydrolysis activity"/>
    <property type="evidence" value="ECO:0007669"/>
    <property type="project" value="InterPro"/>
</dbReference>
<dbReference type="AlphaFoldDB" id="A0A180GP52"/>
<reference evidence="6" key="1">
    <citation type="submission" date="2009-11" db="EMBL/GenBank/DDBJ databases">
        <authorList>
            <consortium name="The Broad Institute Genome Sequencing Platform"/>
            <person name="Ward D."/>
            <person name="Feldgarden M."/>
            <person name="Earl A."/>
            <person name="Young S.K."/>
            <person name="Zeng Q."/>
            <person name="Koehrsen M."/>
            <person name="Alvarado L."/>
            <person name="Berlin A."/>
            <person name="Bochicchio J."/>
            <person name="Borenstein D."/>
            <person name="Chapman S.B."/>
            <person name="Chen Z."/>
            <person name="Engels R."/>
            <person name="Freedman E."/>
            <person name="Gellesch M."/>
            <person name="Goldberg J."/>
            <person name="Griggs A."/>
            <person name="Gujja S."/>
            <person name="Heilman E."/>
            <person name="Heiman D."/>
            <person name="Hepburn T."/>
            <person name="Howarth C."/>
            <person name="Jen D."/>
            <person name="Larson L."/>
            <person name="Lewis B."/>
            <person name="Mehta T."/>
            <person name="Park D."/>
            <person name="Pearson M."/>
            <person name="Roberts A."/>
            <person name="Saif S."/>
            <person name="Shea T."/>
            <person name="Shenoy N."/>
            <person name="Sisk P."/>
            <person name="Stolte C."/>
            <person name="Sykes S."/>
            <person name="Thomson T."/>
            <person name="Walk T."/>
            <person name="White J."/>
            <person name="Yandava C."/>
            <person name="Izard J."/>
            <person name="Baranova O.V."/>
            <person name="Blanton J.M."/>
            <person name="Tanner A.C."/>
            <person name="Dewhirst F.E."/>
            <person name="Haas B."/>
            <person name="Nusbaum C."/>
            <person name="Birren B."/>
        </authorList>
    </citation>
    <scope>NUCLEOTIDE SEQUENCE [LARGE SCALE GENOMIC DNA]</scope>
    <source>
        <strain evidence="6">1-1 BBBD Race 1</strain>
    </source>
</reference>
<keyword evidence="3" id="KW-0067">ATP-binding</keyword>
<dbReference type="VEuPathDB" id="FungiDB:PTTG_26968"/>
<evidence type="ECO:0000313" key="6">
    <source>
        <dbReference type="EMBL" id="OAV94455.1"/>
    </source>
</evidence>
<reference evidence="6" key="2">
    <citation type="submission" date="2016-05" db="EMBL/GenBank/DDBJ databases">
        <title>Comparative analysis highlights variable genome content of wheat rusts and divergence of the mating loci.</title>
        <authorList>
            <person name="Cuomo C.A."/>
            <person name="Bakkeren G."/>
            <person name="Szabo L."/>
            <person name="Khalil H."/>
            <person name="Joly D."/>
            <person name="Goldberg J."/>
            <person name="Young S."/>
            <person name="Zeng Q."/>
            <person name="Fellers J."/>
        </authorList>
    </citation>
    <scope>NUCLEOTIDE SEQUENCE [LARGE SCALE GENOMIC DNA]</scope>
    <source>
        <strain evidence="6">1-1 BBBD Race 1</strain>
    </source>
</reference>
<evidence type="ECO:0000256" key="1">
    <source>
        <dbReference type="ARBA" id="ARBA00006914"/>
    </source>
</evidence>
<dbReference type="InterPro" id="IPR027417">
    <property type="entry name" value="P-loop_NTPase"/>
</dbReference>
<sequence length="292" mass="32158">MHPLDRTTAGENSGKMPASRLTQKKGRGGQDKVCPEGHVTLGPHPSTRLIFSKSAHWITTTLHHPRPSPIHPPHFFINYRAGCRSHSHLTNLPDSRQHGLHFNVMQARAAASCVMFFDELDSIAKACGGSSGDAGGAGDQVLNQILTEMGGMNAKKNVSIRRSSDRDIRGDINSGVMVLIAMLRLLTVHHLLHRAPGDTRSQWDLIDDQLEAIREKSFVELQAFTLPIMRRDRDLFPGNVMFPDVPAEWIRVPTALECDIETRSLIAQYGAEPSQEDMAALLQAEVALALAL</sequence>
<dbReference type="SUPFAM" id="SSF52540">
    <property type="entry name" value="P-loop containing nucleoside triphosphate hydrolases"/>
    <property type="match status" value="1"/>
</dbReference>
<reference evidence="7" key="4">
    <citation type="submission" date="2025-05" db="UniProtKB">
        <authorList>
            <consortium name="EnsemblFungi"/>
        </authorList>
    </citation>
    <scope>IDENTIFICATION</scope>
    <source>
        <strain evidence="7">isolate 1-1 / race 1 (BBBD)</strain>
    </source>
</reference>
<organism evidence="6">
    <name type="scientific">Puccinia triticina (isolate 1-1 / race 1 (BBBD))</name>
    <name type="common">Brown leaf rust fungus</name>
    <dbReference type="NCBI Taxonomy" id="630390"/>
    <lineage>
        <taxon>Eukaryota</taxon>
        <taxon>Fungi</taxon>
        <taxon>Dikarya</taxon>
        <taxon>Basidiomycota</taxon>
        <taxon>Pucciniomycotina</taxon>
        <taxon>Pucciniomycetes</taxon>
        <taxon>Pucciniales</taxon>
        <taxon>Pucciniaceae</taxon>
        <taxon>Puccinia</taxon>
    </lineage>
</organism>
<dbReference type="EMBL" id="ADAS02000039">
    <property type="protein sequence ID" value="OAV94455.1"/>
    <property type="molecule type" value="Genomic_DNA"/>
</dbReference>
<reference evidence="7 8" key="3">
    <citation type="journal article" date="2017" name="G3 (Bethesda)">
        <title>Comparative analysis highlights variable genome content of wheat rusts and divergence of the mating loci.</title>
        <authorList>
            <person name="Cuomo C.A."/>
            <person name="Bakkeren G."/>
            <person name="Khalil H.B."/>
            <person name="Panwar V."/>
            <person name="Joly D."/>
            <person name="Linning R."/>
            <person name="Sakthikumar S."/>
            <person name="Song X."/>
            <person name="Adiconis X."/>
            <person name="Fan L."/>
            <person name="Goldberg J.M."/>
            <person name="Levin J.Z."/>
            <person name="Young S."/>
            <person name="Zeng Q."/>
            <person name="Anikster Y."/>
            <person name="Bruce M."/>
            <person name="Wang M."/>
            <person name="Yin C."/>
            <person name="McCallum B."/>
            <person name="Szabo L.J."/>
            <person name="Hulbert S."/>
            <person name="Chen X."/>
            <person name="Fellers J.P."/>
        </authorList>
    </citation>
    <scope>NUCLEOTIDE SEQUENCE</scope>
    <source>
        <strain evidence="8">Isolate 1-1 / race 1 (BBBD)</strain>
        <strain evidence="7">isolate 1-1 / race 1 (BBBD)</strain>
    </source>
</reference>
<proteinExistence type="inferred from homology"/>
<evidence type="ECO:0000313" key="7">
    <source>
        <dbReference type="EnsemblFungi" id="PTTG_26968-t43_1-p1"/>
    </source>
</evidence>
<feature type="region of interest" description="Disordered" evidence="4">
    <location>
        <begin position="1"/>
        <end position="39"/>
    </location>
</feature>
<dbReference type="GO" id="GO:0005634">
    <property type="term" value="C:nucleus"/>
    <property type="evidence" value="ECO:0007669"/>
    <property type="project" value="TreeGrafter"/>
</dbReference>
<feature type="domain" description="ATPase AAA-type core" evidence="5">
    <location>
        <begin position="104"/>
        <end position="160"/>
    </location>
</feature>
<dbReference type="Proteomes" id="UP000005240">
    <property type="component" value="Unassembled WGS sequence"/>
</dbReference>
<gene>
    <name evidence="6" type="ORF">PTTG_26968</name>
</gene>
<protein>
    <submittedName>
        <fullName evidence="7">ATPase_AAA_core domain-containing protein</fullName>
    </submittedName>
</protein>
<dbReference type="Pfam" id="PF00004">
    <property type="entry name" value="AAA"/>
    <property type="match status" value="1"/>
</dbReference>
<dbReference type="PANTHER" id="PTHR23077">
    <property type="entry name" value="AAA-FAMILY ATPASE"/>
    <property type="match status" value="1"/>
</dbReference>
<dbReference type="InterPro" id="IPR003959">
    <property type="entry name" value="ATPase_AAA_core"/>
</dbReference>
<dbReference type="GO" id="GO:0005829">
    <property type="term" value="C:cytosol"/>
    <property type="evidence" value="ECO:0007669"/>
    <property type="project" value="TreeGrafter"/>
</dbReference>
<evidence type="ECO:0000256" key="3">
    <source>
        <dbReference type="ARBA" id="ARBA00022840"/>
    </source>
</evidence>
<dbReference type="Gene3D" id="3.40.50.300">
    <property type="entry name" value="P-loop containing nucleotide triphosphate hydrolases"/>
    <property type="match status" value="1"/>
</dbReference>
<name>A0A180GP52_PUCT1</name>
<dbReference type="InterPro" id="IPR050168">
    <property type="entry name" value="AAA_ATPase_domain"/>
</dbReference>
<dbReference type="GO" id="GO:0031593">
    <property type="term" value="F:polyubiquitin modification-dependent protein binding"/>
    <property type="evidence" value="ECO:0007669"/>
    <property type="project" value="TreeGrafter"/>
</dbReference>
<dbReference type="EnsemblFungi" id="PTTG_26968-t43_1">
    <property type="protein sequence ID" value="PTTG_26968-t43_1-p1"/>
    <property type="gene ID" value="PTTG_26968"/>
</dbReference>
<comment type="similarity">
    <text evidence="1">Belongs to the AAA ATPase family.</text>
</comment>